<protein>
    <submittedName>
        <fullName evidence="1">Uncharacterized protein</fullName>
    </submittedName>
</protein>
<organism evidence="1 2">
    <name type="scientific">Bifidobacterium pseudocatenulatum DSM 20438 = JCM 1200 = LMG 10505</name>
    <dbReference type="NCBI Taxonomy" id="547043"/>
    <lineage>
        <taxon>Bacteria</taxon>
        <taxon>Bacillati</taxon>
        <taxon>Actinomycetota</taxon>
        <taxon>Actinomycetes</taxon>
        <taxon>Bifidobacteriales</taxon>
        <taxon>Bifidobacteriaceae</taxon>
        <taxon>Bifidobacterium</taxon>
    </lineage>
</organism>
<name>C0BU79_BIFPS</name>
<dbReference type="EMBL" id="ABXX02000003">
    <property type="protein sequence ID" value="EEG70931.1"/>
    <property type="molecule type" value="Genomic_DNA"/>
</dbReference>
<dbReference type="AlphaFoldDB" id="C0BU79"/>
<gene>
    <name evidence="1" type="ORF">BIFPSEUDO_03961</name>
</gene>
<accession>C0BU79</accession>
<dbReference type="Proteomes" id="UP000003875">
    <property type="component" value="Unassembled WGS sequence"/>
</dbReference>
<proteinExistence type="predicted"/>
<evidence type="ECO:0000313" key="2">
    <source>
        <dbReference type="Proteomes" id="UP000003875"/>
    </source>
</evidence>
<reference evidence="1 2" key="2">
    <citation type="submission" date="2009-02" db="EMBL/GenBank/DDBJ databases">
        <authorList>
            <person name="Fulton L."/>
            <person name="Clifton S."/>
            <person name="Fulton B."/>
            <person name="Xu J."/>
            <person name="Minx P."/>
            <person name="Pepin K.H."/>
            <person name="Johnson M."/>
            <person name="Bhonagiri V."/>
            <person name="Nash W.E."/>
            <person name="Mardis E.R."/>
            <person name="Wilson R.K."/>
        </authorList>
    </citation>
    <scope>NUCLEOTIDE SEQUENCE [LARGE SCALE GENOMIC DNA]</scope>
    <source>
        <strain evidence="1 2">DSM 20438</strain>
    </source>
</reference>
<evidence type="ECO:0000313" key="1">
    <source>
        <dbReference type="EMBL" id="EEG70931.1"/>
    </source>
</evidence>
<reference evidence="1 2" key="1">
    <citation type="submission" date="2009-02" db="EMBL/GenBank/DDBJ databases">
        <title>Draft genome sequence of Bifidobacterium pseudocatenulatum (DSM 20438).</title>
        <authorList>
            <person name="Sudarsanam P."/>
            <person name="Ley R."/>
            <person name="Guruge J."/>
            <person name="Turnbaugh P.J."/>
            <person name="Mahowald M."/>
            <person name="Liep D."/>
            <person name="Gordon J."/>
        </authorList>
    </citation>
    <scope>NUCLEOTIDE SEQUENCE [LARGE SCALE GENOMIC DNA]</scope>
    <source>
        <strain evidence="1 2">DSM 20438</strain>
    </source>
</reference>
<comment type="caution">
    <text evidence="1">The sequence shown here is derived from an EMBL/GenBank/DDBJ whole genome shotgun (WGS) entry which is preliminary data.</text>
</comment>
<sequence>MLKLAGHSDSIEIKVFQLLHIQRKMRRPPAKVSDPAPSRAPYL</sequence>